<dbReference type="InterPro" id="IPR005123">
    <property type="entry name" value="Oxoglu/Fe-dep_dioxygenase_dom"/>
</dbReference>
<accession>A0A6A7BZN5</accession>
<comment type="subcellular location">
    <subcellularLocation>
        <location evidence="1">Nucleus</location>
    </subcellularLocation>
</comment>
<dbReference type="Proteomes" id="UP000799421">
    <property type="component" value="Unassembled WGS sequence"/>
</dbReference>
<dbReference type="SUPFAM" id="SSF51197">
    <property type="entry name" value="Clavaminate synthase-like"/>
    <property type="match status" value="1"/>
</dbReference>
<dbReference type="AlphaFoldDB" id="A0A6A7BZN5"/>
<feature type="domain" description="Fe2OG dioxygenase" evidence="8">
    <location>
        <begin position="88"/>
        <end position="212"/>
    </location>
</feature>
<keyword evidence="6" id="KW-0408">Iron</keyword>
<name>A0A6A7BZN5_9PEZI</name>
<dbReference type="GO" id="GO:0046872">
    <property type="term" value="F:metal ion binding"/>
    <property type="evidence" value="ECO:0007669"/>
    <property type="project" value="UniProtKB-KW"/>
</dbReference>
<dbReference type="GO" id="GO:0051213">
    <property type="term" value="F:dioxygenase activity"/>
    <property type="evidence" value="ECO:0007669"/>
    <property type="project" value="UniProtKB-KW"/>
</dbReference>
<evidence type="ECO:0000259" key="8">
    <source>
        <dbReference type="PROSITE" id="PS51471"/>
    </source>
</evidence>
<protein>
    <recommendedName>
        <fullName evidence="8">Fe2OG dioxygenase domain-containing protein</fullName>
    </recommendedName>
</protein>
<evidence type="ECO:0000256" key="4">
    <source>
        <dbReference type="ARBA" id="ARBA00022964"/>
    </source>
</evidence>
<dbReference type="EMBL" id="MU005979">
    <property type="protein sequence ID" value="KAF2860721.1"/>
    <property type="molecule type" value="Genomic_DNA"/>
</dbReference>
<evidence type="ECO:0000313" key="10">
    <source>
        <dbReference type="Proteomes" id="UP000799421"/>
    </source>
</evidence>
<keyword evidence="4" id="KW-0223">Dioxygenase</keyword>
<dbReference type="Gene3D" id="2.60.120.590">
    <property type="entry name" value="Alpha-ketoglutarate-dependent dioxygenase AlkB-like"/>
    <property type="match status" value="1"/>
</dbReference>
<reference evidence="9" key="1">
    <citation type="journal article" date="2020" name="Stud. Mycol.">
        <title>101 Dothideomycetes genomes: a test case for predicting lifestyles and emergence of pathogens.</title>
        <authorList>
            <person name="Haridas S."/>
            <person name="Albert R."/>
            <person name="Binder M."/>
            <person name="Bloem J."/>
            <person name="Labutti K."/>
            <person name="Salamov A."/>
            <person name="Andreopoulos B."/>
            <person name="Baker S."/>
            <person name="Barry K."/>
            <person name="Bills G."/>
            <person name="Bluhm B."/>
            <person name="Cannon C."/>
            <person name="Castanera R."/>
            <person name="Culley D."/>
            <person name="Daum C."/>
            <person name="Ezra D."/>
            <person name="Gonzalez J."/>
            <person name="Henrissat B."/>
            <person name="Kuo A."/>
            <person name="Liang C."/>
            <person name="Lipzen A."/>
            <person name="Lutzoni F."/>
            <person name="Magnuson J."/>
            <person name="Mondo S."/>
            <person name="Nolan M."/>
            <person name="Ohm R."/>
            <person name="Pangilinan J."/>
            <person name="Park H.-J."/>
            <person name="Ramirez L."/>
            <person name="Alfaro M."/>
            <person name="Sun H."/>
            <person name="Tritt A."/>
            <person name="Yoshinaga Y."/>
            <person name="Zwiers L.-H."/>
            <person name="Turgeon B."/>
            <person name="Goodwin S."/>
            <person name="Spatafora J."/>
            <person name="Crous P."/>
            <person name="Grigoriev I."/>
        </authorList>
    </citation>
    <scope>NUCLEOTIDE SEQUENCE</scope>
    <source>
        <strain evidence="9">CBS 480.64</strain>
    </source>
</reference>
<evidence type="ECO:0000256" key="3">
    <source>
        <dbReference type="ARBA" id="ARBA00022723"/>
    </source>
</evidence>
<keyword evidence="3" id="KW-0479">Metal-binding</keyword>
<dbReference type="InterPro" id="IPR032862">
    <property type="entry name" value="ALKBH6"/>
</dbReference>
<keyword evidence="7" id="KW-0539">Nucleus</keyword>
<dbReference type="InterPro" id="IPR027450">
    <property type="entry name" value="AlkB-like"/>
</dbReference>
<evidence type="ECO:0000313" key="9">
    <source>
        <dbReference type="EMBL" id="KAF2860721.1"/>
    </source>
</evidence>
<comment type="similarity">
    <text evidence="2">Belongs to the alkB family.</text>
</comment>
<evidence type="ECO:0000256" key="1">
    <source>
        <dbReference type="ARBA" id="ARBA00004123"/>
    </source>
</evidence>
<evidence type="ECO:0000256" key="5">
    <source>
        <dbReference type="ARBA" id="ARBA00023002"/>
    </source>
</evidence>
<dbReference type="PANTHER" id="PTHR46030">
    <property type="entry name" value="ALPHA-KETOGLUTARATE-DEPENDENT DIOXYGENASE ALKB HOMOLOG 6"/>
    <property type="match status" value="1"/>
</dbReference>
<keyword evidence="10" id="KW-1185">Reference proteome</keyword>
<keyword evidence="5" id="KW-0560">Oxidoreductase</keyword>
<dbReference type="PROSITE" id="PS51471">
    <property type="entry name" value="FE2OG_OXY"/>
    <property type="match status" value="1"/>
</dbReference>
<dbReference type="Pfam" id="PF13532">
    <property type="entry name" value="2OG-FeII_Oxy_2"/>
    <property type="match status" value="1"/>
</dbReference>
<dbReference type="GO" id="GO:0005634">
    <property type="term" value="C:nucleus"/>
    <property type="evidence" value="ECO:0007669"/>
    <property type="project" value="UniProtKB-SubCell"/>
</dbReference>
<evidence type="ECO:0000256" key="7">
    <source>
        <dbReference type="ARBA" id="ARBA00023242"/>
    </source>
</evidence>
<gene>
    <name evidence="9" type="ORF">K470DRAFT_299659</name>
</gene>
<organism evidence="9 10">
    <name type="scientific">Piedraia hortae CBS 480.64</name>
    <dbReference type="NCBI Taxonomy" id="1314780"/>
    <lineage>
        <taxon>Eukaryota</taxon>
        <taxon>Fungi</taxon>
        <taxon>Dikarya</taxon>
        <taxon>Ascomycota</taxon>
        <taxon>Pezizomycotina</taxon>
        <taxon>Dothideomycetes</taxon>
        <taxon>Dothideomycetidae</taxon>
        <taxon>Capnodiales</taxon>
        <taxon>Piedraiaceae</taxon>
        <taxon>Piedraia</taxon>
    </lineage>
</organism>
<dbReference type="PANTHER" id="PTHR46030:SF1">
    <property type="entry name" value="ALPHA-KETOGLUTARATE-DEPENDENT DIOXYGENASE ALKB HOMOLOG 6"/>
    <property type="match status" value="1"/>
</dbReference>
<sequence length="227" mass="25655">MEAALERYRIPDIPESMFYIHDYISLEEEAKILSQIPKNKWITLSHRRLQAVPAPLSGNNTLLTTRELPVYLYNPVVNRLHNDFDFEKINHCLINEYPPGVGIMAHEDGPAYHPMVATVSLGGSIVLDVAEKGGEAKRWHILQEPRSLLVTMGQAYTETRHGIGDVLRDEGLERETVANWDLLGVEERKSIEENGGVNVRQTRVSLTFRSVKKVSTLGGKVFGKVRR</sequence>
<dbReference type="OrthoDB" id="412814at2759"/>
<evidence type="ECO:0000256" key="6">
    <source>
        <dbReference type="ARBA" id="ARBA00023004"/>
    </source>
</evidence>
<dbReference type="InterPro" id="IPR037151">
    <property type="entry name" value="AlkB-like_sf"/>
</dbReference>
<evidence type="ECO:0000256" key="2">
    <source>
        <dbReference type="ARBA" id="ARBA00007879"/>
    </source>
</evidence>
<proteinExistence type="inferred from homology"/>